<dbReference type="Pfam" id="PF00392">
    <property type="entry name" value="GntR"/>
    <property type="match status" value="1"/>
</dbReference>
<dbReference type="GO" id="GO:0003700">
    <property type="term" value="F:DNA-binding transcription factor activity"/>
    <property type="evidence" value="ECO:0007669"/>
    <property type="project" value="InterPro"/>
</dbReference>
<protein>
    <submittedName>
        <fullName evidence="5">GntR family transcriptional regulator</fullName>
    </submittedName>
</protein>
<dbReference type="SMART" id="SM00345">
    <property type="entry name" value="HTH_GNTR"/>
    <property type="match status" value="1"/>
</dbReference>
<dbReference type="PANTHER" id="PTHR43537">
    <property type="entry name" value="TRANSCRIPTIONAL REGULATOR, GNTR FAMILY"/>
    <property type="match status" value="1"/>
</dbReference>
<evidence type="ECO:0000256" key="1">
    <source>
        <dbReference type="ARBA" id="ARBA00023015"/>
    </source>
</evidence>
<proteinExistence type="predicted"/>
<dbReference type="SUPFAM" id="SSF46785">
    <property type="entry name" value="Winged helix' DNA-binding domain"/>
    <property type="match status" value="1"/>
</dbReference>
<dbReference type="InterPro" id="IPR036390">
    <property type="entry name" value="WH_DNA-bd_sf"/>
</dbReference>
<dbReference type="Gene3D" id="1.20.120.530">
    <property type="entry name" value="GntR ligand-binding domain-like"/>
    <property type="match status" value="1"/>
</dbReference>
<sequence length="217" mass="24752">MASEQIYETLRNRIIAGQYEPGTQLKEEPLSREFELSRTPVRASLKRLVDDGLAVVEANRGVFVAGWTKWDVEEMFSLRELLEPHAAMLAAIRATEQDVQALHRINDAMASAIKRGDENVQLDVQAANREFHHQLLETARSQRLRSMLQTLIDMPVITRSFFLYAEADFARSLQQHLDITYAIEIGDGELAKQAMTTHIRMAYRRFMAHRSGNPTPS</sequence>
<feature type="domain" description="HTH gntR-type" evidence="4">
    <location>
        <begin position="1"/>
        <end position="67"/>
    </location>
</feature>
<dbReference type="SUPFAM" id="SSF48008">
    <property type="entry name" value="GntR ligand-binding domain-like"/>
    <property type="match status" value="1"/>
</dbReference>
<dbReference type="InterPro" id="IPR036388">
    <property type="entry name" value="WH-like_DNA-bd_sf"/>
</dbReference>
<gene>
    <name evidence="5" type="primary">ydfH_2</name>
    <name evidence="5" type="ORF">NCTC7914_03349</name>
</gene>
<evidence type="ECO:0000256" key="3">
    <source>
        <dbReference type="ARBA" id="ARBA00023163"/>
    </source>
</evidence>
<keyword evidence="3" id="KW-0804">Transcription</keyword>
<evidence type="ECO:0000313" key="6">
    <source>
        <dbReference type="Proteomes" id="UP000254602"/>
    </source>
</evidence>
<evidence type="ECO:0000256" key="2">
    <source>
        <dbReference type="ARBA" id="ARBA00023125"/>
    </source>
</evidence>
<dbReference type="Proteomes" id="UP000254602">
    <property type="component" value="Unassembled WGS sequence"/>
</dbReference>
<keyword evidence="1" id="KW-0805">Transcription regulation</keyword>
<organism evidence="5 6">
    <name type="scientific">Pseudomonas putida</name>
    <name type="common">Arthrobacter siderocapsulatus</name>
    <dbReference type="NCBI Taxonomy" id="303"/>
    <lineage>
        <taxon>Bacteria</taxon>
        <taxon>Pseudomonadati</taxon>
        <taxon>Pseudomonadota</taxon>
        <taxon>Gammaproteobacteria</taxon>
        <taxon>Pseudomonadales</taxon>
        <taxon>Pseudomonadaceae</taxon>
        <taxon>Pseudomonas</taxon>
    </lineage>
</organism>
<dbReference type="RefSeq" id="WP_115274446.1">
    <property type="nucleotide sequence ID" value="NZ_UGUY01000001.1"/>
</dbReference>
<dbReference type="InterPro" id="IPR000524">
    <property type="entry name" value="Tscrpt_reg_HTH_GntR"/>
</dbReference>
<accession>A0A379KMU0</accession>
<name>A0A379KMU0_PSEPU</name>
<keyword evidence="2" id="KW-0238">DNA-binding</keyword>
<dbReference type="GO" id="GO:0003677">
    <property type="term" value="F:DNA binding"/>
    <property type="evidence" value="ECO:0007669"/>
    <property type="project" value="UniProtKB-KW"/>
</dbReference>
<dbReference type="Pfam" id="PF07729">
    <property type="entry name" value="FCD"/>
    <property type="match status" value="1"/>
</dbReference>
<dbReference type="Gene3D" id="1.10.10.10">
    <property type="entry name" value="Winged helix-like DNA-binding domain superfamily/Winged helix DNA-binding domain"/>
    <property type="match status" value="1"/>
</dbReference>
<dbReference type="InterPro" id="IPR011711">
    <property type="entry name" value="GntR_C"/>
</dbReference>
<dbReference type="AlphaFoldDB" id="A0A379KMU0"/>
<evidence type="ECO:0000313" key="5">
    <source>
        <dbReference type="EMBL" id="SUD69209.1"/>
    </source>
</evidence>
<evidence type="ECO:0000259" key="4">
    <source>
        <dbReference type="PROSITE" id="PS50949"/>
    </source>
</evidence>
<dbReference type="EMBL" id="UGUY01000001">
    <property type="protein sequence ID" value="SUD69209.1"/>
    <property type="molecule type" value="Genomic_DNA"/>
</dbReference>
<dbReference type="PROSITE" id="PS50949">
    <property type="entry name" value="HTH_GNTR"/>
    <property type="match status" value="1"/>
</dbReference>
<reference evidence="5 6" key="1">
    <citation type="submission" date="2018-06" db="EMBL/GenBank/DDBJ databases">
        <authorList>
            <consortium name="Pathogen Informatics"/>
            <person name="Doyle S."/>
        </authorList>
    </citation>
    <scope>NUCLEOTIDE SEQUENCE [LARGE SCALE GENOMIC DNA]</scope>
    <source>
        <strain evidence="5 6">NCTC7914</strain>
    </source>
</reference>
<dbReference type="PANTHER" id="PTHR43537:SF24">
    <property type="entry name" value="GLUCONATE OPERON TRANSCRIPTIONAL REPRESSOR"/>
    <property type="match status" value="1"/>
</dbReference>
<dbReference type="InterPro" id="IPR008920">
    <property type="entry name" value="TF_FadR/GntR_C"/>
</dbReference>
<dbReference type="SMART" id="SM00895">
    <property type="entry name" value="FCD"/>
    <property type="match status" value="1"/>
</dbReference>
<dbReference type="CDD" id="cd07377">
    <property type="entry name" value="WHTH_GntR"/>
    <property type="match status" value="1"/>
</dbReference>